<proteinExistence type="predicted"/>
<reference evidence="2" key="1">
    <citation type="submission" date="2018-05" db="EMBL/GenBank/DDBJ databases">
        <authorList>
            <person name="Lanie J.A."/>
            <person name="Ng W.-L."/>
            <person name="Kazmierczak K.M."/>
            <person name="Andrzejewski T.M."/>
            <person name="Davidsen T.M."/>
            <person name="Wayne K.J."/>
            <person name="Tettelin H."/>
            <person name="Glass J.I."/>
            <person name="Rusch D."/>
            <person name="Podicherti R."/>
            <person name="Tsui H.-C.T."/>
            <person name="Winkler M.E."/>
        </authorList>
    </citation>
    <scope>NUCLEOTIDE SEQUENCE</scope>
</reference>
<feature type="domain" description="Alpha/beta hydrolase" evidence="1">
    <location>
        <begin position="261"/>
        <end position="640"/>
    </location>
</feature>
<dbReference type="InterPro" id="IPR045394">
    <property type="entry name" value="Abhydrolase_dom"/>
</dbReference>
<dbReference type="Pfam" id="PF20091">
    <property type="entry name" value="Abhydrolase_10"/>
    <property type="match status" value="1"/>
</dbReference>
<sequence>VVLAVTAVDIKSRVEFDSGTSWGAFGPYERIDGVVKFGVDPENPANSGIIDLQHSPVGSAGLVNFSSDFVLLTPSTKESSRLLVDVVNRGRKRAISDFNMASPNLTPSSTIEPGDGFLFERGYTVVSIGWQYDVYRSGALLGMDPPPVQLDGKPVEGTNLVEIRPNERIKSSLLANRVHKPYPASSTNNAKATMYVKDWEDGPQEEIPRTEWSFSKEQNGSVVPDAEYVYMESGFYPGRIYSVVYEASKAVVSGSTLMSVRDIGSWIKYGDVDSPVKNQPTYAYAYGISQTGRLLRHYLYSGMNLDEKGRQVYDGLLPHVAGGRRGDFNHRFAQPSQQSSPGFGHMYPFADEPTEDPYGRKLEGLQDSQKTLGGLPKVIYTNTSAEYWRGDASLAHIDLRGRQDLDLPQNTRSYLFSGTQHVPRELPQMKDPGPDGSLGLYGFNVVDFRPLLRSALCNLVSWVEEGLEPPKSKVPRLDDGTASTIPDVLEVFTGALGLKIPDPSKMWRLREMDMGLREDIGIATYPIKEGREYPRFVSTVDKDGNEVAGIRMPDISVPVGTHTGWNPRDPSTGAPDQIISMVGFTNYFPATGKSFRSHNDLRNSNNDRYLSKENYLERVSKAAEKLVKERYLIREDIDVVLQKCGQRYDEAISRGNQV</sequence>
<dbReference type="AlphaFoldDB" id="A0A381Y906"/>
<evidence type="ECO:0000313" key="2">
    <source>
        <dbReference type="EMBL" id="SVA73465.1"/>
    </source>
</evidence>
<accession>A0A381Y906</accession>
<gene>
    <name evidence="2" type="ORF">METZ01_LOCUS126319</name>
</gene>
<name>A0A381Y906_9ZZZZ</name>
<feature type="non-terminal residue" evidence="2">
    <location>
        <position position="1"/>
    </location>
</feature>
<protein>
    <recommendedName>
        <fullName evidence="1">Alpha/beta hydrolase domain-containing protein</fullName>
    </recommendedName>
</protein>
<dbReference type="EMBL" id="UINC01017655">
    <property type="protein sequence ID" value="SVA73465.1"/>
    <property type="molecule type" value="Genomic_DNA"/>
</dbReference>
<evidence type="ECO:0000259" key="1">
    <source>
        <dbReference type="Pfam" id="PF20091"/>
    </source>
</evidence>
<organism evidence="2">
    <name type="scientific">marine metagenome</name>
    <dbReference type="NCBI Taxonomy" id="408172"/>
    <lineage>
        <taxon>unclassified sequences</taxon>
        <taxon>metagenomes</taxon>
        <taxon>ecological metagenomes</taxon>
    </lineage>
</organism>